<dbReference type="InterPro" id="IPR013762">
    <property type="entry name" value="Integrase-like_cat_sf"/>
</dbReference>
<dbReference type="GO" id="GO:0007059">
    <property type="term" value="P:chromosome segregation"/>
    <property type="evidence" value="ECO:0007669"/>
    <property type="project" value="UniProtKB-UniRule"/>
</dbReference>
<feature type="domain" description="Core-binding (CB)" evidence="13">
    <location>
        <begin position="3"/>
        <end position="88"/>
    </location>
</feature>
<evidence type="ECO:0000256" key="10">
    <source>
        <dbReference type="ARBA" id="ARBA00023306"/>
    </source>
</evidence>
<keyword evidence="8 11" id="KW-0238">DNA-binding</keyword>
<dbReference type="HAMAP" id="MF_01807">
    <property type="entry name" value="Recomb_XerD"/>
    <property type="match status" value="1"/>
</dbReference>
<sequence>MADLSRAHMEAFLEMMSAERGSAGNTLISYERDLEDLQGFLASGKKTALTAEVEDLQRYLAHLERQGFAATSQARRLSAIRQFYKFLYAEGLRDTNPTTILDAPKRGRPLPKIMSEQEVTRLLETAQQEAAEPGPEQASKLRMLALLELLYATGMRVSELVSLPAKVLDQEGRFLMIRGKGNKERLVPLSRAAIVALNAYREVRKTPEDSKWLFPSSAKEGYLPRQVFGRDLKGLAARAGLKSASISPHVMRHAFASHLLQNGADLRVVQELLGHSDISTTQIYTHVLEERLRQTVETHHPLAKQAKNPD</sequence>
<feature type="active site" evidence="11">
    <location>
        <position position="156"/>
    </location>
</feature>
<proteinExistence type="inferred from homology"/>
<dbReference type="HAMAP" id="MF_01808">
    <property type="entry name" value="Recomb_XerC_XerD"/>
    <property type="match status" value="1"/>
</dbReference>
<keyword evidence="15" id="KW-1185">Reference proteome</keyword>
<dbReference type="InterPro" id="IPR044068">
    <property type="entry name" value="CB"/>
</dbReference>
<evidence type="ECO:0000256" key="4">
    <source>
        <dbReference type="ARBA" id="ARBA00022490"/>
    </source>
</evidence>
<dbReference type="InterPro" id="IPR023009">
    <property type="entry name" value="Tyrosine_recombinase_XerC/XerD"/>
</dbReference>
<evidence type="ECO:0000259" key="12">
    <source>
        <dbReference type="PROSITE" id="PS51898"/>
    </source>
</evidence>
<evidence type="ECO:0000256" key="8">
    <source>
        <dbReference type="ARBA" id="ARBA00023125"/>
    </source>
</evidence>
<dbReference type="EMBL" id="SBIP01000008">
    <property type="protein sequence ID" value="RWX74419.1"/>
    <property type="molecule type" value="Genomic_DNA"/>
</dbReference>
<evidence type="ECO:0000313" key="15">
    <source>
        <dbReference type="Proteomes" id="UP000287687"/>
    </source>
</evidence>
<keyword evidence="9 11" id="KW-0233">DNA recombination</keyword>
<comment type="function">
    <text evidence="11">Site-specific tyrosine recombinase, which acts by catalyzing the cutting and rejoining of the recombining DNA molecules. The XerC-XerD complex is essential to convert dimers of the bacterial chromosome into monomers to permit their segregation at cell division. It also contributes to the segregational stability of plasmids.</text>
</comment>
<keyword evidence="10 11" id="KW-0131">Cell cycle</keyword>
<dbReference type="GO" id="GO:0009037">
    <property type="term" value="F:tyrosine-based site-specific recombinase activity"/>
    <property type="evidence" value="ECO:0007669"/>
    <property type="project" value="UniProtKB-UniRule"/>
</dbReference>
<evidence type="ECO:0000256" key="5">
    <source>
        <dbReference type="ARBA" id="ARBA00022618"/>
    </source>
</evidence>
<dbReference type="OrthoDB" id="9801717at2"/>
<evidence type="ECO:0000256" key="2">
    <source>
        <dbReference type="ARBA" id="ARBA00010450"/>
    </source>
</evidence>
<dbReference type="PANTHER" id="PTHR30349">
    <property type="entry name" value="PHAGE INTEGRASE-RELATED"/>
    <property type="match status" value="1"/>
</dbReference>
<dbReference type="PROSITE" id="PS51900">
    <property type="entry name" value="CB"/>
    <property type="match status" value="1"/>
</dbReference>
<feature type="active site" evidence="11">
    <location>
        <position position="180"/>
    </location>
</feature>
<feature type="active site" evidence="11">
    <location>
        <position position="249"/>
    </location>
</feature>
<evidence type="ECO:0000256" key="6">
    <source>
        <dbReference type="ARBA" id="ARBA00022829"/>
    </source>
</evidence>
<evidence type="ECO:0000313" key="14">
    <source>
        <dbReference type="EMBL" id="RWX74419.1"/>
    </source>
</evidence>
<feature type="active site" evidence="11">
    <location>
        <position position="252"/>
    </location>
</feature>
<dbReference type="PROSITE" id="PS51898">
    <property type="entry name" value="TYR_RECOMBINASE"/>
    <property type="match status" value="1"/>
</dbReference>
<evidence type="ECO:0000259" key="13">
    <source>
        <dbReference type="PROSITE" id="PS51900"/>
    </source>
</evidence>
<dbReference type="PANTHER" id="PTHR30349:SF90">
    <property type="entry name" value="TYROSINE RECOMBINASE XERD"/>
    <property type="match status" value="1"/>
</dbReference>
<dbReference type="GO" id="GO:0003677">
    <property type="term" value="F:DNA binding"/>
    <property type="evidence" value="ECO:0007669"/>
    <property type="project" value="UniProtKB-UniRule"/>
</dbReference>
<keyword evidence="6 11" id="KW-0159">Chromosome partition</keyword>
<dbReference type="InterPro" id="IPR011010">
    <property type="entry name" value="DNA_brk_join_enz"/>
</dbReference>
<dbReference type="Pfam" id="PF02899">
    <property type="entry name" value="Phage_int_SAM_1"/>
    <property type="match status" value="1"/>
</dbReference>
<dbReference type="GO" id="GO:0005737">
    <property type="term" value="C:cytoplasm"/>
    <property type="evidence" value="ECO:0007669"/>
    <property type="project" value="UniProtKB-SubCell"/>
</dbReference>
<evidence type="ECO:0000256" key="3">
    <source>
        <dbReference type="ARBA" id="ARBA00015810"/>
    </source>
</evidence>
<evidence type="ECO:0000256" key="11">
    <source>
        <dbReference type="HAMAP-Rule" id="MF_01807"/>
    </source>
</evidence>
<dbReference type="NCBIfam" id="NF001399">
    <property type="entry name" value="PRK00283.1"/>
    <property type="match status" value="1"/>
</dbReference>
<feature type="active site" description="O-(3'-phospho-DNA)-tyrosine intermediate" evidence="11">
    <location>
        <position position="284"/>
    </location>
</feature>
<gene>
    <name evidence="11 14" type="primary">xerD</name>
    <name evidence="14" type="ORF">EPK99_24860</name>
</gene>
<dbReference type="InterPro" id="IPR002104">
    <property type="entry name" value="Integrase_catalytic"/>
</dbReference>
<dbReference type="GO" id="GO:0006313">
    <property type="term" value="P:DNA transposition"/>
    <property type="evidence" value="ECO:0007669"/>
    <property type="project" value="UniProtKB-UniRule"/>
</dbReference>
<dbReference type="Gene3D" id="1.10.443.10">
    <property type="entry name" value="Intergrase catalytic core"/>
    <property type="match status" value="1"/>
</dbReference>
<comment type="caution">
    <text evidence="14">The sequence shown here is derived from an EMBL/GenBank/DDBJ whole genome shotgun (WGS) entry which is preliminary data.</text>
</comment>
<dbReference type="NCBIfam" id="TIGR02225">
    <property type="entry name" value="recomb_XerD"/>
    <property type="match status" value="1"/>
</dbReference>
<dbReference type="Pfam" id="PF00589">
    <property type="entry name" value="Phage_integrase"/>
    <property type="match status" value="1"/>
</dbReference>
<evidence type="ECO:0000256" key="9">
    <source>
        <dbReference type="ARBA" id="ARBA00023172"/>
    </source>
</evidence>
<name>A0A3S3S1J9_9HYPH</name>
<accession>A0A3S3S1J9</accession>
<comment type="subcellular location">
    <subcellularLocation>
        <location evidence="1 11">Cytoplasm</location>
    </subcellularLocation>
</comment>
<dbReference type="GO" id="GO:0051301">
    <property type="term" value="P:cell division"/>
    <property type="evidence" value="ECO:0007669"/>
    <property type="project" value="UniProtKB-KW"/>
</dbReference>
<evidence type="ECO:0000256" key="1">
    <source>
        <dbReference type="ARBA" id="ARBA00004496"/>
    </source>
</evidence>
<reference evidence="14 15" key="1">
    <citation type="submission" date="2019-01" db="EMBL/GenBank/DDBJ databases">
        <title>The draft genome of Rhizobium sp. 24NR.</title>
        <authorList>
            <person name="Liu L."/>
            <person name="Liang L."/>
            <person name="Shi S."/>
            <person name="Xu L."/>
            <person name="Wang X."/>
            <person name="Li L."/>
            <person name="Zhang X."/>
        </authorList>
    </citation>
    <scope>NUCLEOTIDE SEQUENCE [LARGE SCALE GENOMIC DNA]</scope>
    <source>
        <strain evidence="14 15">24NR</strain>
    </source>
</reference>
<dbReference type="InterPro" id="IPR004107">
    <property type="entry name" value="Integrase_SAM-like_N"/>
</dbReference>
<dbReference type="InterPro" id="IPR050090">
    <property type="entry name" value="Tyrosine_recombinase_XerCD"/>
</dbReference>
<dbReference type="InterPro" id="IPR010998">
    <property type="entry name" value="Integrase_recombinase_N"/>
</dbReference>
<dbReference type="InterPro" id="IPR011932">
    <property type="entry name" value="Recomb_XerD"/>
</dbReference>
<dbReference type="AlphaFoldDB" id="A0A3S3S1J9"/>
<comment type="subunit">
    <text evidence="11">Forms a cyclic heterotetrameric complex composed of two molecules of XerC and two molecules of XerD.</text>
</comment>
<feature type="active site" evidence="11">
    <location>
        <position position="275"/>
    </location>
</feature>
<dbReference type="RefSeq" id="WP_128445789.1">
    <property type="nucleotide sequence ID" value="NZ_SBIP01000008.1"/>
</dbReference>
<dbReference type="Proteomes" id="UP000287687">
    <property type="component" value="Unassembled WGS sequence"/>
</dbReference>
<dbReference type="Gene3D" id="1.10.150.130">
    <property type="match status" value="1"/>
</dbReference>
<comment type="similarity">
    <text evidence="2 11">Belongs to the 'phage' integrase family. XerD subfamily.</text>
</comment>
<protein>
    <recommendedName>
        <fullName evidence="3 11">Tyrosine recombinase XerD</fullName>
    </recommendedName>
</protein>
<organism evidence="14 15">
    <name type="scientific">Neorhizobium lilium</name>
    <dbReference type="NCBI Taxonomy" id="2503024"/>
    <lineage>
        <taxon>Bacteria</taxon>
        <taxon>Pseudomonadati</taxon>
        <taxon>Pseudomonadota</taxon>
        <taxon>Alphaproteobacteria</taxon>
        <taxon>Hyphomicrobiales</taxon>
        <taxon>Rhizobiaceae</taxon>
        <taxon>Rhizobium/Agrobacterium group</taxon>
        <taxon>Neorhizobium</taxon>
    </lineage>
</organism>
<keyword evidence="7 11" id="KW-0229">DNA integration</keyword>
<feature type="domain" description="Tyr recombinase" evidence="12">
    <location>
        <begin position="109"/>
        <end position="297"/>
    </location>
</feature>
<dbReference type="SUPFAM" id="SSF56349">
    <property type="entry name" value="DNA breaking-rejoining enzymes"/>
    <property type="match status" value="1"/>
</dbReference>
<evidence type="ECO:0000256" key="7">
    <source>
        <dbReference type="ARBA" id="ARBA00022908"/>
    </source>
</evidence>
<keyword evidence="4 11" id="KW-0963">Cytoplasm</keyword>
<keyword evidence="5 11" id="KW-0132">Cell division</keyword>